<evidence type="ECO:0000313" key="2">
    <source>
        <dbReference type="Proteomes" id="UP000310719"/>
    </source>
</evidence>
<dbReference type="Proteomes" id="UP000310719">
    <property type="component" value="Chromosome"/>
</dbReference>
<dbReference type="AlphaFoldDB" id="A0A4U9IXP3"/>
<sequence length="80" mass="9183">MSLLRYRDGTELRRAIPPLAVAFNARRAEQTVTEFSHKRDRRINIQSAVGNRAGKRFRILRRKVAKGAAPSKEFRRTGGF</sequence>
<accession>A0A4U9IXP3</accession>
<evidence type="ECO:0000313" key="1">
    <source>
        <dbReference type="EMBL" id="VTP83294.1"/>
    </source>
</evidence>
<name>A0A4U9IXP3_9ENTR</name>
<dbReference type="EMBL" id="LR590464">
    <property type="protein sequence ID" value="VTP83294.1"/>
    <property type="molecule type" value="Genomic_DNA"/>
</dbReference>
<proteinExistence type="predicted"/>
<reference evidence="1 2" key="1">
    <citation type="submission" date="2019-05" db="EMBL/GenBank/DDBJ databases">
        <authorList>
            <consortium name="Pathogen Informatics"/>
        </authorList>
    </citation>
    <scope>NUCLEOTIDE SEQUENCE [LARGE SCALE GENOMIC DNA]</scope>
    <source>
        <strain evidence="1 2">NCTC13032</strain>
    </source>
</reference>
<organism evidence="1 2">
    <name type="scientific">Leclercia adecarboxylata</name>
    <dbReference type="NCBI Taxonomy" id="83655"/>
    <lineage>
        <taxon>Bacteria</taxon>
        <taxon>Pseudomonadati</taxon>
        <taxon>Pseudomonadota</taxon>
        <taxon>Gammaproteobacteria</taxon>
        <taxon>Enterobacterales</taxon>
        <taxon>Enterobacteriaceae</taxon>
        <taxon>Leclercia</taxon>
    </lineage>
</organism>
<gene>
    <name evidence="1" type="ORF">NCTC13032_07316</name>
</gene>
<protein>
    <submittedName>
        <fullName evidence="1">Uncharacterized protein</fullName>
    </submittedName>
</protein>